<dbReference type="Gene3D" id="1.10.357.10">
    <property type="entry name" value="Tetracycline Repressor, domain 2"/>
    <property type="match status" value="1"/>
</dbReference>
<dbReference type="SUPFAM" id="SSF48498">
    <property type="entry name" value="Tetracyclin repressor-like, C-terminal domain"/>
    <property type="match status" value="1"/>
</dbReference>
<protein>
    <submittedName>
        <fullName evidence="6">Transcriptional regulator, TetR family</fullName>
    </submittedName>
</protein>
<accession>A0A1H4IJC4</accession>
<dbReference type="PANTHER" id="PTHR30055">
    <property type="entry name" value="HTH-TYPE TRANSCRIPTIONAL REGULATOR RUTR"/>
    <property type="match status" value="1"/>
</dbReference>
<dbReference type="InterPro" id="IPR011075">
    <property type="entry name" value="TetR_C"/>
</dbReference>
<evidence type="ECO:0000259" key="5">
    <source>
        <dbReference type="PROSITE" id="PS50977"/>
    </source>
</evidence>
<dbReference type="InterPro" id="IPR036271">
    <property type="entry name" value="Tet_transcr_reg_TetR-rel_C_sf"/>
</dbReference>
<evidence type="ECO:0000256" key="4">
    <source>
        <dbReference type="PROSITE-ProRule" id="PRU00335"/>
    </source>
</evidence>
<dbReference type="SUPFAM" id="SSF46689">
    <property type="entry name" value="Homeodomain-like"/>
    <property type="match status" value="1"/>
</dbReference>
<gene>
    <name evidence="6" type="ORF">SAMN05216452_0007</name>
</gene>
<name>A0A1H4IJC4_9HYPH</name>
<evidence type="ECO:0000313" key="6">
    <source>
        <dbReference type="EMBL" id="SEB34189.1"/>
    </source>
</evidence>
<evidence type="ECO:0000256" key="3">
    <source>
        <dbReference type="ARBA" id="ARBA00023163"/>
    </source>
</evidence>
<feature type="DNA-binding region" description="H-T-H motif" evidence="4">
    <location>
        <begin position="59"/>
        <end position="78"/>
    </location>
</feature>
<reference evidence="7" key="1">
    <citation type="submission" date="2016-10" db="EMBL/GenBank/DDBJ databases">
        <authorList>
            <person name="Varghese N."/>
            <person name="Submissions S."/>
        </authorList>
    </citation>
    <scope>NUCLEOTIDE SEQUENCE [LARGE SCALE GENOMIC DNA]</scope>
    <source>
        <strain evidence="7">ES.061</strain>
    </source>
</reference>
<keyword evidence="2 4" id="KW-0238">DNA-binding</keyword>
<evidence type="ECO:0000313" key="7">
    <source>
        <dbReference type="Proteomes" id="UP000199064"/>
    </source>
</evidence>
<dbReference type="Gene3D" id="1.10.10.60">
    <property type="entry name" value="Homeodomain-like"/>
    <property type="match status" value="1"/>
</dbReference>
<dbReference type="PRINTS" id="PR00455">
    <property type="entry name" value="HTHTETR"/>
</dbReference>
<dbReference type="GO" id="GO:0003700">
    <property type="term" value="F:DNA-binding transcription factor activity"/>
    <property type="evidence" value="ECO:0007669"/>
    <property type="project" value="TreeGrafter"/>
</dbReference>
<feature type="domain" description="HTH tetR-type" evidence="5">
    <location>
        <begin position="36"/>
        <end position="96"/>
    </location>
</feature>
<keyword evidence="7" id="KW-1185">Reference proteome</keyword>
<organism evidence="6 7">
    <name type="scientific">Nitratireductor aquibiodomus</name>
    <dbReference type="NCBI Taxonomy" id="204799"/>
    <lineage>
        <taxon>Bacteria</taxon>
        <taxon>Pseudomonadati</taxon>
        <taxon>Pseudomonadota</taxon>
        <taxon>Alphaproteobacteria</taxon>
        <taxon>Hyphomicrobiales</taxon>
        <taxon>Phyllobacteriaceae</taxon>
        <taxon>Nitratireductor</taxon>
    </lineage>
</organism>
<dbReference type="Pfam" id="PF16859">
    <property type="entry name" value="TetR_C_11"/>
    <property type="match status" value="1"/>
</dbReference>
<dbReference type="PANTHER" id="PTHR30055:SF148">
    <property type="entry name" value="TETR-FAMILY TRANSCRIPTIONAL REGULATOR"/>
    <property type="match status" value="1"/>
</dbReference>
<keyword evidence="3" id="KW-0804">Transcription</keyword>
<dbReference type="RefSeq" id="WP_090325781.1">
    <property type="nucleotide sequence ID" value="NZ_FNSL01000001.1"/>
</dbReference>
<dbReference type="GO" id="GO:0000976">
    <property type="term" value="F:transcription cis-regulatory region binding"/>
    <property type="evidence" value="ECO:0007669"/>
    <property type="project" value="TreeGrafter"/>
</dbReference>
<dbReference type="InterPro" id="IPR009057">
    <property type="entry name" value="Homeodomain-like_sf"/>
</dbReference>
<dbReference type="PROSITE" id="PS50977">
    <property type="entry name" value="HTH_TETR_2"/>
    <property type="match status" value="1"/>
</dbReference>
<keyword evidence="1" id="KW-0805">Transcription regulation</keyword>
<evidence type="ECO:0000256" key="2">
    <source>
        <dbReference type="ARBA" id="ARBA00023125"/>
    </source>
</evidence>
<dbReference type="Proteomes" id="UP000199064">
    <property type="component" value="Unassembled WGS sequence"/>
</dbReference>
<dbReference type="InterPro" id="IPR001647">
    <property type="entry name" value="HTH_TetR"/>
</dbReference>
<sequence>MIWRNRRLRLVKEKALTEAGRNKVQKARGRGRPRDPRTDAAILDAALKLFVASGLDGTSFEKIAREAGVTRATIYRRWSSRETLIADALGRLKENAEQDFGPWEQLPLETLIGMMIDHGPRAWVELDARRLLARIIGSVPDAPDLLEIYWEVHIAPRRAAFNVILERARSEGALSPGTDADMFQDMFSGALMHELLLKPGAKSEAGLRDYFIRLLRELGLGDTVERYLRSTRRD</sequence>
<proteinExistence type="predicted"/>
<dbReference type="EMBL" id="FNSL01000001">
    <property type="protein sequence ID" value="SEB34189.1"/>
    <property type="molecule type" value="Genomic_DNA"/>
</dbReference>
<dbReference type="InterPro" id="IPR050109">
    <property type="entry name" value="HTH-type_TetR-like_transc_reg"/>
</dbReference>
<evidence type="ECO:0000256" key="1">
    <source>
        <dbReference type="ARBA" id="ARBA00023015"/>
    </source>
</evidence>
<dbReference type="Pfam" id="PF00440">
    <property type="entry name" value="TetR_N"/>
    <property type="match status" value="1"/>
</dbReference>
<dbReference type="AlphaFoldDB" id="A0A1H4IJC4"/>